<feature type="domain" description="Histone deacetylase" evidence="9">
    <location>
        <begin position="216"/>
        <end position="365"/>
    </location>
</feature>
<dbReference type="Gene3D" id="3.40.800.20">
    <property type="entry name" value="Histone deacetylase domain"/>
    <property type="match status" value="1"/>
</dbReference>
<dbReference type="InterPro" id="IPR000286">
    <property type="entry name" value="HDACs"/>
</dbReference>
<keyword evidence="4 6" id="KW-0156">Chromatin regulator</keyword>
<keyword evidence="6" id="KW-0805">Transcription regulation</keyword>
<evidence type="ECO:0000256" key="8">
    <source>
        <dbReference type="PIRSR" id="PIRSR037913-3"/>
    </source>
</evidence>
<evidence type="ECO:0000256" key="2">
    <source>
        <dbReference type="ARBA" id="ARBA00012111"/>
    </source>
</evidence>
<protein>
    <recommendedName>
        <fullName evidence="2 6">Histone deacetylase</fullName>
        <ecNumber evidence="2 6">3.5.1.98</ecNumber>
    </recommendedName>
</protein>
<dbReference type="InterPro" id="IPR037138">
    <property type="entry name" value="His_deacetylse_dom_sf"/>
</dbReference>
<evidence type="ECO:0000256" key="5">
    <source>
        <dbReference type="ARBA" id="ARBA00048287"/>
    </source>
</evidence>
<sequence length="380" mass="42215">MDPSSSGSGGNSLPSAACTDAGKRRVCYFYDPEMGNYYYGRDHPMKPHRVRMTHELLHGYGLLDPRKMLVLRPEPAGDRDLCGFHSDDYVAFLRAVTPETQLDRMGSLRRFNLGEECPVFYGLYSYCQSYDAGASLSAAAMLNGGSRDIAINWSGGLHHAKKGEASGFGYINDAVLAIFELLKIHEVKRRQECCRNILDIKDVPPRGDQCPKSTISQRVLYVDIDVHHGDGVEEAFSTTNRVMTVSFHKYASYFPGTGNIRDIGYSEGKYYCLNVPLDEGIDDESYQSIFKPIISKVMQMYRPGAIVLQCGADSLSGDRLGCFNLSGKGHAECVKFMRSFNVPLLLLGGGGYTIRNVARCWCNEVCRVDTPSHIFIGGWN</sequence>
<dbReference type="Gramene" id="LPERR02G07370.1">
    <property type="protein sequence ID" value="LPERR02G07370.1"/>
    <property type="gene ID" value="LPERR02G07370"/>
</dbReference>
<dbReference type="GO" id="GO:0046872">
    <property type="term" value="F:metal ion binding"/>
    <property type="evidence" value="ECO:0007669"/>
    <property type="project" value="UniProtKB-KW"/>
</dbReference>
<feature type="domain" description="Histone deacetylase" evidence="9">
    <location>
        <begin position="43"/>
        <end position="189"/>
    </location>
</feature>
<dbReference type="GO" id="GO:0141221">
    <property type="term" value="F:histone deacetylase activity, hydrolytic mechanism"/>
    <property type="evidence" value="ECO:0007669"/>
    <property type="project" value="UniProtKB-EC"/>
</dbReference>
<reference evidence="10" key="3">
    <citation type="submission" date="2015-04" db="UniProtKB">
        <authorList>
            <consortium name="EnsemblPlants"/>
        </authorList>
    </citation>
    <scope>IDENTIFICATION</scope>
</reference>
<organism evidence="10 11">
    <name type="scientific">Leersia perrieri</name>
    <dbReference type="NCBI Taxonomy" id="77586"/>
    <lineage>
        <taxon>Eukaryota</taxon>
        <taxon>Viridiplantae</taxon>
        <taxon>Streptophyta</taxon>
        <taxon>Embryophyta</taxon>
        <taxon>Tracheophyta</taxon>
        <taxon>Spermatophyta</taxon>
        <taxon>Magnoliopsida</taxon>
        <taxon>Liliopsida</taxon>
        <taxon>Poales</taxon>
        <taxon>Poaceae</taxon>
        <taxon>BOP clade</taxon>
        <taxon>Oryzoideae</taxon>
        <taxon>Oryzeae</taxon>
        <taxon>Oryzinae</taxon>
        <taxon>Leersia</taxon>
    </lineage>
</organism>
<dbReference type="HOGENOM" id="CLU_007727_7_7_1"/>
<dbReference type="InterPro" id="IPR003084">
    <property type="entry name" value="HDAC_I/II"/>
</dbReference>
<dbReference type="SUPFAM" id="SSF52768">
    <property type="entry name" value="Arginase/deacetylase"/>
    <property type="match status" value="1"/>
</dbReference>
<dbReference type="PANTHER" id="PTHR10625">
    <property type="entry name" value="HISTONE DEACETYLASE HDAC1-RELATED"/>
    <property type="match status" value="1"/>
</dbReference>
<proteinExistence type="inferred from homology"/>
<feature type="binding site" evidence="8">
    <location>
        <position position="225"/>
    </location>
    <ligand>
        <name>a divalent metal cation</name>
        <dbReference type="ChEBI" id="CHEBI:60240"/>
    </ligand>
</feature>
<dbReference type="EC" id="3.5.1.98" evidence="2 6"/>
<dbReference type="Pfam" id="PF00850">
    <property type="entry name" value="Hist_deacetyl"/>
    <property type="match status" value="2"/>
</dbReference>
<comment type="similarity">
    <text evidence="6">Belongs to the histone deacetylase family. HD Type 1 subfamily.</text>
</comment>
<dbReference type="EnsemblPlants" id="LPERR02G07370.1">
    <property type="protein sequence ID" value="LPERR02G07370.1"/>
    <property type="gene ID" value="LPERR02G07370"/>
</dbReference>
<dbReference type="eggNOG" id="KOG1342">
    <property type="taxonomic scope" value="Eukaryota"/>
</dbReference>
<evidence type="ECO:0000256" key="7">
    <source>
        <dbReference type="PIRSR" id="PIRSR037913-1"/>
    </source>
</evidence>
<dbReference type="CDD" id="cd09991">
    <property type="entry name" value="HDAC_classI"/>
    <property type="match status" value="1"/>
</dbReference>
<evidence type="ECO:0000313" key="10">
    <source>
        <dbReference type="EnsemblPlants" id="LPERR02G07370.1"/>
    </source>
</evidence>
<keyword evidence="8" id="KW-0479">Metal-binding</keyword>
<evidence type="ECO:0000256" key="3">
    <source>
        <dbReference type="ARBA" id="ARBA00022801"/>
    </source>
</evidence>
<evidence type="ECO:0000259" key="9">
    <source>
        <dbReference type="Pfam" id="PF00850"/>
    </source>
</evidence>
<feature type="binding site" evidence="8">
    <location>
        <position position="227"/>
    </location>
    <ligand>
        <name>a divalent metal cation</name>
        <dbReference type="ChEBI" id="CHEBI:60240"/>
    </ligand>
</feature>
<dbReference type="GO" id="GO:0040029">
    <property type="term" value="P:epigenetic regulation of gene expression"/>
    <property type="evidence" value="ECO:0007669"/>
    <property type="project" value="TreeGrafter"/>
</dbReference>
<keyword evidence="11" id="KW-1185">Reference proteome</keyword>
<evidence type="ECO:0000256" key="4">
    <source>
        <dbReference type="ARBA" id="ARBA00022853"/>
    </source>
</evidence>
<dbReference type="STRING" id="77586.A0A0D9VDQ2"/>
<comment type="subcellular location">
    <subcellularLocation>
        <location evidence="6">Nucleus</location>
    </subcellularLocation>
</comment>
<dbReference type="PRINTS" id="PR01271">
    <property type="entry name" value="HISDACETLASE"/>
</dbReference>
<feature type="active site" description="Proton acceptor" evidence="7">
    <location>
        <position position="159"/>
    </location>
</feature>
<comment type="cofactor">
    <cofactor evidence="1">
        <name>Zn(2+)</name>
        <dbReference type="ChEBI" id="CHEBI:29105"/>
    </cofactor>
</comment>
<dbReference type="InterPro" id="IPR023801">
    <property type="entry name" value="His_deacetylse_dom"/>
</dbReference>
<comment type="catalytic activity">
    <reaction evidence="5 6">
        <text>N(6)-acetyl-L-lysyl-[histone] + H2O = L-lysyl-[histone] + acetate</text>
        <dbReference type="Rhea" id="RHEA:58196"/>
        <dbReference type="Rhea" id="RHEA-COMP:9845"/>
        <dbReference type="Rhea" id="RHEA-COMP:11338"/>
        <dbReference type="ChEBI" id="CHEBI:15377"/>
        <dbReference type="ChEBI" id="CHEBI:29969"/>
        <dbReference type="ChEBI" id="CHEBI:30089"/>
        <dbReference type="ChEBI" id="CHEBI:61930"/>
        <dbReference type="EC" id="3.5.1.98"/>
    </reaction>
</comment>
<evidence type="ECO:0000256" key="1">
    <source>
        <dbReference type="ARBA" id="ARBA00001947"/>
    </source>
</evidence>
<keyword evidence="6" id="KW-0539">Nucleus</keyword>
<dbReference type="PRINTS" id="PR01270">
    <property type="entry name" value="HDASUPER"/>
</dbReference>
<dbReference type="AlphaFoldDB" id="A0A0D9VDQ2"/>
<reference evidence="11" key="2">
    <citation type="submission" date="2013-12" db="EMBL/GenBank/DDBJ databases">
        <authorList>
            <person name="Yu Y."/>
            <person name="Lee S."/>
            <person name="de Baynast K."/>
            <person name="Wissotski M."/>
            <person name="Liu L."/>
            <person name="Talag J."/>
            <person name="Goicoechea J."/>
            <person name="Angelova A."/>
            <person name="Jetty R."/>
            <person name="Kudrna D."/>
            <person name="Golser W."/>
            <person name="Rivera L."/>
            <person name="Zhang J."/>
            <person name="Wing R."/>
        </authorList>
    </citation>
    <scope>NUCLEOTIDE SEQUENCE</scope>
</reference>
<evidence type="ECO:0000313" key="11">
    <source>
        <dbReference type="Proteomes" id="UP000032180"/>
    </source>
</evidence>
<accession>A0A0D9VDQ2</accession>
<dbReference type="PANTHER" id="PTHR10625:SF22">
    <property type="entry name" value="HISTONE DEACETYLASE 2"/>
    <property type="match status" value="1"/>
</dbReference>
<dbReference type="Proteomes" id="UP000032180">
    <property type="component" value="Chromosome 2"/>
</dbReference>
<dbReference type="InterPro" id="IPR023696">
    <property type="entry name" value="Ureohydrolase_dom_sf"/>
</dbReference>
<dbReference type="GO" id="GO:0005634">
    <property type="term" value="C:nucleus"/>
    <property type="evidence" value="ECO:0007669"/>
    <property type="project" value="UniProtKB-SubCell"/>
</dbReference>
<feature type="binding site" evidence="8">
    <location>
        <position position="313"/>
    </location>
    <ligand>
        <name>a divalent metal cation</name>
        <dbReference type="ChEBI" id="CHEBI:60240"/>
    </ligand>
</feature>
<dbReference type="PIRSF" id="PIRSF037913">
    <property type="entry name" value="His_deacetylse_1"/>
    <property type="match status" value="1"/>
</dbReference>
<keyword evidence="3 6" id="KW-0378">Hydrolase</keyword>
<keyword evidence="6" id="KW-0804">Transcription</keyword>
<reference evidence="10 11" key="1">
    <citation type="submission" date="2012-08" db="EMBL/GenBank/DDBJ databases">
        <title>Oryza genome evolution.</title>
        <authorList>
            <person name="Wing R.A."/>
        </authorList>
    </citation>
    <scope>NUCLEOTIDE SEQUENCE</scope>
</reference>
<evidence type="ECO:0000256" key="6">
    <source>
        <dbReference type="PIRNR" id="PIRNR037913"/>
    </source>
</evidence>
<name>A0A0D9VDQ2_9ORYZ</name>